<dbReference type="Proteomes" id="UP000314294">
    <property type="component" value="Unassembled WGS sequence"/>
</dbReference>
<gene>
    <name evidence="1" type="ORF">EYF80_046026</name>
</gene>
<dbReference type="EMBL" id="SRLO01000945">
    <property type="protein sequence ID" value="TNN43789.1"/>
    <property type="molecule type" value="Genomic_DNA"/>
</dbReference>
<keyword evidence="2" id="KW-1185">Reference proteome</keyword>
<reference evidence="1 2" key="1">
    <citation type="submission" date="2019-03" db="EMBL/GenBank/DDBJ databases">
        <title>First draft genome of Liparis tanakae, snailfish: a comprehensive survey of snailfish specific genes.</title>
        <authorList>
            <person name="Kim W."/>
            <person name="Song I."/>
            <person name="Jeong J.-H."/>
            <person name="Kim D."/>
            <person name="Kim S."/>
            <person name="Ryu S."/>
            <person name="Song J.Y."/>
            <person name="Lee S.K."/>
        </authorList>
    </citation>
    <scope>NUCLEOTIDE SEQUENCE [LARGE SCALE GENOMIC DNA]</scope>
    <source>
        <tissue evidence="1">Muscle</tissue>
    </source>
</reference>
<sequence length="98" mass="10816">MLAVMNLASETTAAVSSRPSFLIFQFLSPILDSRSPVHNVLYSSSSSCSSIFLLFLSIITLVFAPRLLGEFGRCWWGLALHLWSDAQTEISLVVSLHL</sequence>
<dbReference type="AlphaFoldDB" id="A0A4Z2FRL0"/>
<comment type="caution">
    <text evidence="1">The sequence shown here is derived from an EMBL/GenBank/DDBJ whole genome shotgun (WGS) entry which is preliminary data.</text>
</comment>
<name>A0A4Z2FRL0_9TELE</name>
<evidence type="ECO:0000313" key="2">
    <source>
        <dbReference type="Proteomes" id="UP000314294"/>
    </source>
</evidence>
<protein>
    <submittedName>
        <fullName evidence="1">Uncharacterized protein</fullName>
    </submittedName>
</protein>
<proteinExistence type="predicted"/>
<organism evidence="1 2">
    <name type="scientific">Liparis tanakae</name>
    <name type="common">Tanaka's snailfish</name>
    <dbReference type="NCBI Taxonomy" id="230148"/>
    <lineage>
        <taxon>Eukaryota</taxon>
        <taxon>Metazoa</taxon>
        <taxon>Chordata</taxon>
        <taxon>Craniata</taxon>
        <taxon>Vertebrata</taxon>
        <taxon>Euteleostomi</taxon>
        <taxon>Actinopterygii</taxon>
        <taxon>Neopterygii</taxon>
        <taxon>Teleostei</taxon>
        <taxon>Neoteleostei</taxon>
        <taxon>Acanthomorphata</taxon>
        <taxon>Eupercaria</taxon>
        <taxon>Perciformes</taxon>
        <taxon>Cottioidei</taxon>
        <taxon>Cottales</taxon>
        <taxon>Liparidae</taxon>
        <taxon>Liparis</taxon>
    </lineage>
</organism>
<evidence type="ECO:0000313" key="1">
    <source>
        <dbReference type="EMBL" id="TNN43789.1"/>
    </source>
</evidence>
<accession>A0A4Z2FRL0</accession>